<dbReference type="GO" id="GO:0003700">
    <property type="term" value="F:DNA-binding transcription factor activity"/>
    <property type="evidence" value="ECO:0007669"/>
    <property type="project" value="InterPro"/>
</dbReference>
<evidence type="ECO:0000256" key="2">
    <source>
        <dbReference type="ARBA" id="ARBA00023125"/>
    </source>
</evidence>
<dbReference type="PRINTS" id="PR00598">
    <property type="entry name" value="HTHMARR"/>
</dbReference>
<dbReference type="PROSITE" id="PS50995">
    <property type="entry name" value="HTH_MARR_2"/>
    <property type="match status" value="1"/>
</dbReference>
<dbReference type="AlphaFoldDB" id="A0A840VFS0"/>
<gene>
    <name evidence="5" type="ORF">HNP71_000289</name>
</gene>
<feature type="domain" description="HTH marR-type" evidence="4">
    <location>
        <begin position="18"/>
        <end position="147"/>
    </location>
</feature>
<evidence type="ECO:0000259" key="4">
    <source>
        <dbReference type="PROSITE" id="PS50995"/>
    </source>
</evidence>
<accession>A0A840VFS0</accession>
<dbReference type="InterPro" id="IPR000835">
    <property type="entry name" value="HTH_MarR-typ"/>
</dbReference>
<organism evidence="5 6">
    <name type="scientific">Acidocella aromatica</name>
    <dbReference type="NCBI Taxonomy" id="1303579"/>
    <lineage>
        <taxon>Bacteria</taxon>
        <taxon>Pseudomonadati</taxon>
        <taxon>Pseudomonadota</taxon>
        <taxon>Alphaproteobacteria</taxon>
        <taxon>Acetobacterales</taxon>
        <taxon>Acidocellaceae</taxon>
        <taxon>Acidocella</taxon>
    </lineage>
</organism>
<dbReference type="PANTHER" id="PTHR33164:SF95">
    <property type="entry name" value="TRANSCRIPTIONAL REGULATOR"/>
    <property type="match status" value="1"/>
</dbReference>
<dbReference type="Proteomes" id="UP000553706">
    <property type="component" value="Unassembled WGS sequence"/>
</dbReference>
<proteinExistence type="predicted"/>
<dbReference type="SMART" id="SM00347">
    <property type="entry name" value="HTH_MARR"/>
    <property type="match status" value="1"/>
</dbReference>
<dbReference type="SUPFAM" id="SSF46785">
    <property type="entry name" value="Winged helix' DNA-binding domain"/>
    <property type="match status" value="1"/>
</dbReference>
<comment type="caution">
    <text evidence="5">The sequence shown here is derived from an EMBL/GenBank/DDBJ whole genome shotgun (WGS) entry which is preliminary data.</text>
</comment>
<dbReference type="GO" id="GO:0006950">
    <property type="term" value="P:response to stress"/>
    <property type="evidence" value="ECO:0007669"/>
    <property type="project" value="TreeGrafter"/>
</dbReference>
<dbReference type="EMBL" id="JACHFJ010000001">
    <property type="protein sequence ID" value="MBB5372065.1"/>
    <property type="molecule type" value="Genomic_DNA"/>
</dbReference>
<keyword evidence="1" id="KW-0805">Transcription regulation</keyword>
<evidence type="ECO:0000313" key="5">
    <source>
        <dbReference type="EMBL" id="MBB5372065.1"/>
    </source>
</evidence>
<protein>
    <submittedName>
        <fullName evidence="5">DNA-binding MarR family transcriptional regulator</fullName>
    </submittedName>
</protein>
<name>A0A840VFS0_9PROT</name>
<reference evidence="5 6" key="1">
    <citation type="submission" date="2020-08" db="EMBL/GenBank/DDBJ databases">
        <title>Genomic Encyclopedia of Type Strains, Phase IV (KMG-IV): sequencing the most valuable type-strain genomes for metagenomic binning, comparative biology and taxonomic classification.</title>
        <authorList>
            <person name="Goeker M."/>
        </authorList>
    </citation>
    <scope>NUCLEOTIDE SEQUENCE [LARGE SCALE GENOMIC DNA]</scope>
    <source>
        <strain evidence="5 6">DSM 27026</strain>
    </source>
</reference>
<dbReference type="PROSITE" id="PS01117">
    <property type="entry name" value="HTH_MARR_1"/>
    <property type="match status" value="1"/>
</dbReference>
<dbReference type="InterPro" id="IPR036390">
    <property type="entry name" value="WH_DNA-bd_sf"/>
</dbReference>
<keyword evidence="3" id="KW-0804">Transcription</keyword>
<dbReference type="GO" id="GO:0003677">
    <property type="term" value="F:DNA binding"/>
    <property type="evidence" value="ECO:0007669"/>
    <property type="project" value="UniProtKB-KW"/>
</dbReference>
<dbReference type="InterPro" id="IPR039422">
    <property type="entry name" value="MarR/SlyA-like"/>
</dbReference>
<evidence type="ECO:0000256" key="1">
    <source>
        <dbReference type="ARBA" id="ARBA00023015"/>
    </source>
</evidence>
<dbReference type="PANTHER" id="PTHR33164">
    <property type="entry name" value="TRANSCRIPTIONAL REGULATOR, MARR FAMILY"/>
    <property type="match status" value="1"/>
</dbReference>
<evidence type="ECO:0000256" key="3">
    <source>
        <dbReference type="ARBA" id="ARBA00023163"/>
    </source>
</evidence>
<dbReference type="InterPro" id="IPR023187">
    <property type="entry name" value="Tscrpt_reg_MarR-type_CS"/>
</dbReference>
<sequence length="160" mass="17776">MKKQPEISLNDDYSIGHPGFLIRRLHQIAVALFAEECDGLDITPTQFGIMLAVSQNPGIDQSAAAEMRGVDRATMASIVARLEKDGYLRRVTSKTDRRQKLLTLTAAGKSLLNKARAPVSRSNERTLEVLGPRDQKSFMRLLEKLVDGGNHHGRAKLRLK</sequence>
<dbReference type="InterPro" id="IPR036388">
    <property type="entry name" value="WH-like_DNA-bd_sf"/>
</dbReference>
<dbReference type="RefSeq" id="WP_183265062.1">
    <property type="nucleotide sequence ID" value="NZ_JACHFJ010000001.1"/>
</dbReference>
<evidence type="ECO:0000313" key="6">
    <source>
        <dbReference type="Proteomes" id="UP000553706"/>
    </source>
</evidence>
<dbReference type="Pfam" id="PF12802">
    <property type="entry name" value="MarR_2"/>
    <property type="match status" value="1"/>
</dbReference>
<dbReference type="Gene3D" id="1.10.10.10">
    <property type="entry name" value="Winged helix-like DNA-binding domain superfamily/Winged helix DNA-binding domain"/>
    <property type="match status" value="1"/>
</dbReference>
<keyword evidence="6" id="KW-1185">Reference proteome</keyword>
<keyword evidence="2 5" id="KW-0238">DNA-binding</keyword>